<dbReference type="Gene3D" id="1.25.40.10">
    <property type="entry name" value="Tetratricopeptide repeat domain"/>
    <property type="match status" value="1"/>
</dbReference>
<dbReference type="InterPro" id="IPR036249">
    <property type="entry name" value="Thioredoxin-like_sf"/>
</dbReference>
<dbReference type="Proteomes" id="UP001178507">
    <property type="component" value="Unassembled WGS sequence"/>
</dbReference>
<dbReference type="SUPFAM" id="SSF52833">
    <property type="entry name" value="Thioredoxin-like"/>
    <property type="match status" value="1"/>
</dbReference>
<dbReference type="InterPro" id="IPR005442">
    <property type="entry name" value="GST_omega"/>
</dbReference>
<dbReference type="AlphaFoldDB" id="A0AA36J9W4"/>
<dbReference type="GO" id="GO:0005737">
    <property type="term" value="C:cytoplasm"/>
    <property type="evidence" value="ECO:0007669"/>
    <property type="project" value="InterPro"/>
</dbReference>
<dbReference type="InterPro" id="IPR011990">
    <property type="entry name" value="TPR-like_helical_dom_sf"/>
</dbReference>
<dbReference type="GO" id="GO:0045174">
    <property type="term" value="F:glutathione dehydrogenase (ascorbate) activity"/>
    <property type="evidence" value="ECO:0007669"/>
    <property type="project" value="UniProtKB-ARBA"/>
</dbReference>
<dbReference type="GO" id="GO:0004364">
    <property type="term" value="F:glutathione transferase activity"/>
    <property type="evidence" value="ECO:0007669"/>
    <property type="project" value="InterPro"/>
</dbReference>
<comment type="caution">
    <text evidence="4">The sequence shown here is derived from an EMBL/GenBank/DDBJ whole genome shotgun (WGS) entry which is preliminary data.</text>
</comment>
<gene>
    <name evidence="4" type="ORF">EVOR1521_LOCUS24372</name>
</gene>
<dbReference type="SFLD" id="SFLDS00019">
    <property type="entry name" value="Glutathione_Transferase_(cytos"/>
    <property type="match status" value="1"/>
</dbReference>
<protein>
    <recommendedName>
        <fullName evidence="6">Glutathione S-transferase</fullName>
    </recommendedName>
</protein>
<proteinExistence type="predicted"/>
<dbReference type="PRINTS" id="PR01625">
    <property type="entry name" value="GSTRNSFRASEO"/>
</dbReference>
<reference evidence="4" key="1">
    <citation type="submission" date="2023-08" db="EMBL/GenBank/DDBJ databases">
        <authorList>
            <person name="Chen Y."/>
            <person name="Shah S."/>
            <person name="Dougan E. K."/>
            <person name="Thang M."/>
            <person name="Chan C."/>
        </authorList>
    </citation>
    <scope>NUCLEOTIDE SEQUENCE</scope>
</reference>
<evidence type="ECO:0000313" key="5">
    <source>
        <dbReference type="Proteomes" id="UP001178507"/>
    </source>
</evidence>
<evidence type="ECO:0000256" key="1">
    <source>
        <dbReference type="ARBA" id="ARBA00023002"/>
    </source>
</evidence>
<dbReference type="Gene3D" id="3.40.30.10">
    <property type="entry name" value="Glutaredoxin"/>
    <property type="match status" value="1"/>
</dbReference>
<keyword evidence="1" id="KW-0560">Oxidoreductase</keyword>
<evidence type="ECO:0000259" key="3">
    <source>
        <dbReference type="PROSITE" id="PS50405"/>
    </source>
</evidence>
<dbReference type="InterPro" id="IPR036282">
    <property type="entry name" value="Glutathione-S-Trfase_C_sf"/>
</dbReference>
<dbReference type="InterPro" id="IPR050983">
    <property type="entry name" value="GST_Omega/HSP26"/>
</dbReference>
<evidence type="ECO:0000313" key="4">
    <source>
        <dbReference type="EMBL" id="CAJ1401176.1"/>
    </source>
</evidence>
<dbReference type="Pfam" id="PF13410">
    <property type="entry name" value="GST_C_2"/>
    <property type="match status" value="1"/>
</dbReference>
<dbReference type="InterPro" id="IPR010987">
    <property type="entry name" value="Glutathione-S-Trfase_C-like"/>
</dbReference>
<dbReference type="PANTHER" id="PTHR43968">
    <property type="match status" value="1"/>
</dbReference>
<dbReference type="SUPFAM" id="SSF47616">
    <property type="entry name" value="GST C-terminal domain-like"/>
    <property type="match status" value="1"/>
</dbReference>
<name>A0AA36J9W4_9DINO</name>
<feature type="domain" description="GST C-terminal" evidence="3">
    <location>
        <begin position="687"/>
        <end position="812"/>
    </location>
</feature>
<evidence type="ECO:0000259" key="2">
    <source>
        <dbReference type="PROSITE" id="PS50404"/>
    </source>
</evidence>
<organism evidence="4 5">
    <name type="scientific">Effrenium voratum</name>
    <dbReference type="NCBI Taxonomy" id="2562239"/>
    <lineage>
        <taxon>Eukaryota</taxon>
        <taxon>Sar</taxon>
        <taxon>Alveolata</taxon>
        <taxon>Dinophyceae</taxon>
        <taxon>Suessiales</taxon>
        <taxon>Symbiodiniaceae</taxon>
        <taxon>Effrenium</taxon>
    </lineage>
</organism>
<dbReference type="Pfam" id="PF13417">
    <property type="entry name" value="GST_N_3"/>
    <property type="match status" value="1"/>
</dbReference>
<dbReference type="EMBL" id="CAUJNA010003403">
    <property type="protein sequence ID" value="CAJ1401176.1"/>
    <property type="molecule type" value="Genomic_DNA"/>
</dbReference>
<dbReference type="PROSITE" id="PS50405">
    <property type="entry name" value="GST_CTER"/>
    <property type="match status" value="1"/>
</dbReference>
<feature type="domain" description="GST N-terminal" evidence="2">
    <location>
        <begin position="586"/>
        <end position="682"/>
    </location>
</feature>
<dbReference type="InterPro" id="IPR040079">
    <property type="entry name" value="Glutathione_S-Trfase"/>
</dbReference>
<accession>A0AA36J9W4</accession>
<dbReference type="Gene3D" id="1.20.1050.10">
    <property type="match status" value="1"/>
</dbReference>
<keyword evidence="5" id="KW-1185">Reference proteome</keyword>
<dbReference type="InterPro" id="IPR004045">
    <property type="entry name" value="Glutathione_S-Trfase_N"/>
</dbReference>
<evidence type="ECO:0008006" key="6">
    <source>
        <dbReference type="Google" id="ProtNLM"/>
    </source>
</evidence>
<dbReference type="CDD" id="cd00570">
    <property type="entry name" value="GST_N_family"/>
    <property type="match status" value="1"/>
</dbReference>
<dbReference type="PANTHER" id="PTHR43968:SF6">
    <property type="entry name" value="GLUTATHIONE S-TRANSFERASE OMEGA"/>
    <property type="match status" value="1"/>
</dbReference>
<sequence length="1012" mass="111834">MAAGARAAAWRHALQLLQVATCRRLQPTLPSFLALMEAHSTSWPRALHLMEGENMRAPLMGKMNGRDMPWENAFALVRTSQQQAPSLSRDWPLPVGPWQRVCLVTAESADEGRRGFFSCLAADQLPAAANLLRLGVEPPLALRGALLARYEAKGLWKPALALIQEWPQGDAKMYNSLSCLLPWRHALCADFDFSAPSVLPRLRWAQGLALLARLAAHGTRPAAADWDAARSTQPWFFAVSLARLHGLGAGLRSCRRDQRWQSGTKLLAQAAQGALVPNAICCSTAIAAVQEFRHWEWATEMLHAWRARGFEANEHCFNAMISSCDKARAWPQALQAMLVMRLVRLAPDEYSFAATSSGCEKAGRWRWALHVSPSGSEAGRTAALRACAQCGMWRSALDLFADLSTTAVVLVDPLLRAISAAATALSSWKLREWLRQVELEAARLCENPRSGTFLGGRKAERARLMALELLRDEGHLSAELLLRCRRYAPLPTAPPALPAFWCPSAAHWARRHGWTANALSAELVACWTCSVFAGEVEARVVGHGEEEDGAAPLKAVAVQGWHCTVVVKIGLAPMALATEESDARTASVIFYASRRCPYVQRVWIGLEEKAVEYEWVEIDLYRRDGNSHGRWLLPLQELKQQYPAFVATSPRGQLPALDHGGEQMYDSTVLLEYVHEVFAGPPLLPSSPYSRAKVRLWSKHVDLHIVPNFDRLLAAHDPETRAMAREDLLQALSQFEAAMAPLAKGPFFLGDDFSMADCVLAPWWQRMCTVLRAYRKFDPSTFSRLQVWFEAVEARPCFSKTAMDPEKLIEEFSYCADPDVEEGVRFSRRGLRNGSPVVATHRMRGLQRLLAEASNLRQLQALLQETLGCFSLCTGLADGLAMWPAFAHATAWHRLAKLSGGKATKLEVQRLNEALVDIGVANFDARGCANVLYAWAKLRNVHGPLAALCAQTTKLISECKAQELSNVFYALGLLRHREAALLAAACKEARSRSGVLDQAVRLLHLGSSQVAS</sequence>
<dbReference type="PROSITE" id="PS50404">
    <property type="entry name" value="GST_NTER"/>
    <property type="match status" value="1"/>
</dbReference>
<dbReference type="SFLD" id="SFLDG00358">
    <property type="entry name" value="Main_(cytGST)"/>
    <property type="match status" value="1"/>
</dbReference>